<protein>
    <submittedName>
        <fullName evidence="2">Uncharacterized protein</fullName>
    </submittedName>
</protein>
<organism evidence="2 3">
    <name type="scientific">Rhizobium etli bv. mimosae str. IE4771</name>
    <dbReference type="NCBI Taxonomy" id="1432050"/>
    <lineage>
        <taxon>Bacteria</taxon>
        <taxon>Pseudomonadati</taxon>
        <taxon>Pseudomonadota</taxon>
        <taxon>Alphaproteobacteria</taxon>
        <taxon>Hyphomicrobiales</taxon>
        <taxon>Rhizobiaceae</taxon>
        <taxon>Rhizobium/Agrobacterium group</taxon>
        <taxon>Rhizobium</taxon>
    </lineage>
</organism>
<feature type="region of interest" description="Disordered" evidence="1">
    <location>
        <begin position="1"/>
        <end position="24"/>
    </location>
</feature>
<dbReference type="EMBL" id="CP006988">
    <property type="protein sequence ID" value="AIC29799.1"/>
    <property type="molecule type" value="Genomic_DNA"/>
</dbReference>
<dbReference type="HOGENOM" id="CLU_3029215_0_0_5"/>
<keyword evidence="2" id="KW-0614">Plasmid</keyword>
<name>A0A060I7S1_RHIET</name>
<geneLocation type="plasmid" evidence="2 3">
    <name>pRetIE4771b</name>
</geneLocation>
<sequence>MRSDLRRMVSETNETPLPNQPPRVNDAQITRSASLIHNPTLGCFELPFERLLLFV</sequence>
<evidence type="ECO:0000313" key="3">
    <source>
        <dbReference type="Proteomes" id="UP000027180"/>
    </source>
</evidence>
<dbReference type="Proteomes" id="UP000027180">
    <property type="component" value="Plasmid pRetIE4771b"/>
</dbReference>
<gene>
    <name evidence="2" type="ORF">IE4771_PB00064</name>
</gene>
<dbReference type="AlphaFoldDB" id="A0A060I7S1"/>
<dbReference type="KEGG" id="rei:IE4771_PB00064"/>
<accession>A0A060I7S1</accession>
<evidence type="ECO:0000256" key="1">
    <source>
        <dbReference type="SAM" id="MobiDB-lite"/>
    </source>
</evidence>
<reference evidence="2 3" key="1">
    <citation type="submission" date="2013-12" db="EMBL/GenBank/DDBJ databases">
        <title>Complete genome sequence of Rhizobium etli bv. mimosae IE4771.</title>
        <authorList>
            <person name="Bustos P."/>
            <person name="Santamaria R.I."/>
            <person name="Lozano L."/>
            <person name="Ormeno-Orrillo E."/>
            <person name="Rogel M.A."/>
            <person name="Romero D."/>
            <person name="Cevallos M.A."/>
            <person name="Martinez-Romero E."/>
            <person name="Gonzalez V."/>
        </authorList>
    </citation>
    <scope>NUCLEOTIDE SEQUENCE [LARGE SCALE GENOMIC DNA]</scope>
    <source>
        <strain evidence="2 3">IE4771</strain>
        <plasmid evidence="3">Plasmid pRetIE4771b</plasmid>
    </source>
</reference>
<proteinExistence type="predicted"/>
<evidence type="ECO:0000313" key="2">
    <source>
        <dbReference type="EMBL" id="AIC29799.1"/>
    </source>
</evidence>